<evidence type="ECO:0000313" key="3">
    <source>
        <dbReference type="Proteomes" id="UP000284842"/>
    </source>
</evidence>
<dbReference type="Proteomes" id="UP000284842">
    <property type="component" value="Unassembled WGS sequence"/>
</dbReference>
<reference evidence="2 3" key="1">
    <citation type="journal article" date="2018" name="Evol. Lett.">
        <title>Horizontal gene cluster transfer increased hallucinogenic mushroom diversity.</title>
        <authorList>
            <person name="Reynolds H.T."/>
            <person name="Vijayakumar V."/>
            <person name="Gluck-Thaler E."/>
            <person name="Korotkin H.B."/>
            <person name="Matheny P.B."/>
            <person name="Slot J.C."/>
        </authorList>
    </citation>
    <scope>NUCLEOTIDE SEQUENCE [LARGE SCALE GENOMIC DNA]</scope>
    <source>
        <strain evidence="2 3">2629</strain>
    </source>
</reference>
<keyword evidence="3" id="KW-1185">Reference proteome</keyword>
<feature type="compositionally biased region" description="Low complexity" evidence="1">
    <location>
        <begin position="218"/>
        <end position="228"/>
    </location>
</feature>
<name>A0A409YML5_9AGAR</name>
<feature type="region of interest" description="Disordered" evidence="1">
    <location>
        <begin position="1"/>
        <end position="36"/>
    </location>
</feature>
<proteinExistence type="predicted"/>
<feature type="region of interest" description="Disordered" evidence="1">
    <location>
        <begin position="79"/>
        <end position="101"/>
    </location>
</feature>
<accession>A0A409YML5</accession>
<dbReference type="EMBL" id="NHTK01000965">
    <property type="protein sequence ID" value="PPR04280.1"/>
    <property type="molecule type" value="Genomic_DNA"/>
</dbReference>
<feature type="compositionally biased region" description="Polar residues" evidence="1">
    <location>
        <begin position="1"/>
        <end position="21"/>
    </location>
</feature>
<feature type="region of interest" description="Disordered" evidence="1">
    <location>
        <begin position="203"/>
        <end position="228"/>
    </location>
</feature>
<sequence>MSESQSLPFVFSDTTPQSITPAASPGDYAPRQTRNPNRFSAVPAAYAPPFASQPATTSSTLNALHAMQGIIRIENATFTMTDPNGQSSSTNGPDNAQPVPLTTSPLNADIMQKIDNLLQEVSNLNDVSATRAQALQDATNAMRDHTTHQRYTTDVLTNVQTQQSSCYRIINTLVQEMNWMSYQINRLLSAHYAQPSAYSSSHFPFPMNSAQERDSDAESSTSNSSAFTDGELLQLSDMKFDDHGYLINYRTGPTDNDSNA</sequence>
<protein>
    <submittedName>
        <fullName evidence="2">Uncharacterized protein</fullName>
    </submittedName>
</protein>
<dbReference type="AlphaFoldDB" id="A0A409YML5"/>
<gene>
    <name evidence="2" type="ORF">CVT24_013364</name>
</gene>
<evidence type="ECO:0000256" key="1">
    <source>
        <dbReference type="SAM" id="MobiDB-lite"/>
    </source>
</evidence>
<dbReference type="InParanoid" id="A0A409YML5"/>
<evidence type="ECO:0000313" key="2">
    <source>
        <dbReference type="EMBL" id="PPR04280.1"/>
    </source>
</evidence>
<organism evidence="2 3">
    <name type="scientific">Panaeolus cyanescens</name>
    <dbReference type="NCBI Taxonomy" id="181874"/>
    <lineage>
        <taxon>Eukaryota</taxon>
        <taxon>Fungi</taxon>
        <taxon>Dikarya</taxon>
        <taxon>Basidiomycota</taxon>
        <taxon>Agaricomycotina</taxon>
        <taxon>Agaricomycetes</taxon>
        <taxon>Agaricomycetidae</taxon>
        <taxon>Agaricales</taxon>
        <taxon>Agaricineae</taxon>
        <taxon>Galeropsidaceae</taxon>
        <taxon>Panaeolus</taxon>
    </lineage>
</organism>
<comment type="caution">
    <text evidence="2">The sequence shown here is derived from an EMBL/GenBank/DDBJ whole genome shotgun (WGS) entry which is preliminary data.</text>
</comment>